<keyword evidence="2" id="KW-0238">DNA-binding</keyword>
<dbReference type="EMBL" id="JASKHM010000003">
    <property type="protein sequence ID" value="MEQ4482324.1"/>
    <property type="molecule type" value="Genomic_DNA"/>
</dbReference>
<evidence type="ECO:0000256" key="1">
    <source>
        <dbReference type="ARBA" id="ARBA00023015"/>
    </source>
</evidence>
<feature type="domain" description="Response regulatory" evidence="6">
    <location>
        <begin position="2"/>
        <end position="123"/>
    </location>
</feature>
<keyword evidence="8" id="KW-1185">Reference proteome</keyword>
<dbReference type="PROSITE" id="PS00041">
    <property type="entry name" value="HTH_ARAC_FAMILY_1"/>
    <property type="match status" value="1"/>
</dbReference>
<dbReference type="SMART" id="SM00448">
    <property type="entry name" value="REC"/>
    <property type="match status" value="1"/>
</dbReference>
<protein>
    <submittedName>
        <fullName evidence="7">Response regulator</fullName>
    </submittedName>
</protein>
<dbReference type="Proteomes" id="UP001493487">
    <property type="component" value="Unassembled WGS sequence"/>
</dbReference>
<dbReference type="PANTHER" id="PTHR43280">
    <property type="entry name" value="ARAC-FAMILY TRANSCRIPTIONAL REGULATOR"/>
    <property type="match status" value="1"/>
</dbReference>
<dbReference type="CDD" id="cd17536">
    <property type="entry name" value="REC_YesN-like"/>
    <property type="match status" value="1"/>
</dbReference>
<gene>
    <name evidence="7" type="ORF">QJS35_07930</name>
</gene>
<evidence type="ECO:0000259" key="5">
    <source>
        <dbReference type="PROSITE" id="PS01124"/>
    </source>
</evidence>
<name>A0ABV1KQG3_9BACL</name>
<evidence type="ECO:0000313" key="8">
    <source>
        <dbReference type="Proteomes" id="UP001493487"/>
    </source>
</evidence>
<dbReference type="Gene3D" id="3.40.50.2300">
    <property type="match status" value="1"/>
</dbReference>
<dbReference type="SUPFAM" id="SSF46689">
    <property type="entry name" value="Homeodomain-like"/>
    <property type="match status" value="2"/>
</dbReference>
<dbReference type="SUPFAM" id="SSF52172">
    <property type="entry name" value="CheY-like"/>
    <property type="match status" value="1"/>
</dbReference>
<dbReference type="InterPro" id="IPR009057">
    <property type="entry name" value="Homeodomain-like_sf"/>
</dbReference>
<dbReference type="PANTHER" id="PTHR43280:SF28">
    <property type="entry name" value="HTH-TYPE TRANSCRIPTIONAL ACTIVATOR RHAS"/>
    <property type="match status" value="1"/>
</dbReference>
<dbReference type="InterPro" id="IPR001789">
    <property type="entry name" value="Sig_transdc_resp-reg_receiver"/>
</dbReference>
<dbReference type="Pfam" id="PF12833">
    <property type="entry name" value="HTH_18"/>
    <property type="match status" value="1"/>
</dbReference>
<dbReference type="Pfam" id="PF00072">
    <property type="entry name" value="Response_reg"/>
    <property type="match status" value="1"/>
</dbReference>
<feature type="modified residue" description="4-aspartylphosphate" evidence="4">
    <location>
        <position position="58"/>
    </location>
</feature>
<accession>A0ABV1KQG3</accession>
<evidence type="ECO:0000256" key="3">
    <source>
        <dbReference type="ARBA" id="ARBA00023163"/>
    </source>
</evidence>
<comment type="caution">
    <text evidence="7">The sequence shown here is derived from an EMBL/GenBank/DDBJ whole genome shotgun (WGS) entry which is preliminary data.</text>
</comment>
<sequence>MKCMIVDDEPIFIMGIRKLLADYNLAYGSNLQIVSEVYDGVQAMEELPLVCPDIVFTDIRMATVDGLTLAKQIRENWPHVQVVVVSGYPSFENAREAFKSNVVDFIQKPVHSEIFHELVHKLELRHKHDHGRQWLEHLWSQPSDQDAILATLGELLGPLHYSIFIFRTHLVSGISHERSTSEASLRSIAAELLSMSGSDSHVWLFPLGHLTEMLIVIAAPRLVDSDLQAILTRLRAEFPSFLQVGYRCNLGIDQLKDMKQLHTRFHHCVTLSEPAFVRLPGKSDTGHRGFTRLGSVHDSKIRAILSNRDWNGLERFIGRMLSVWEQEGCSLNALEWNMKKLTGLIAKFAEEATESMVEYEMVAERLVRSSFSYRTLNEKFVSFISREWKPPEIAATREELFAKIRDYLSNHLNEPATLGVLSDLYGVSISYLCSLFKQFTNRTFVEFLTEMRLRKAADLLHTTSLPLKEVAELTGYADQRYFSKVFKAHSGMPPLEFRNRAR</sequence>
<dbReference type="InterPro" id="IPR011006">
    <property type="entry name" value="CheY-like_superfamily"/>
</dbReference>
<dbReference type="SMART" id="SM00342">
    <property type="entry name" value="HTH_ARAC"/>
    <property type="match status" value="1"/>
</dbReference>
<dbReference type="RefSeq" id="WP_232185011.1">
    <property type="nucleotide sequence ID" value="NZ_JAIOAP010000004.1"/>
</dbReference>
<proteinExistence type="predicted"/>
<dbReference type="Gene3D" id="1.10.10.60">
    <property type="entry name" value="Homeodomain-like"/>
    <property type="match status" value="2"/>
</dbReference>
<evidence type="ECO:0000313" key="7">
    <source>
        <dbReference type="EMBL" id="MEQ4482324.1"/>
    </source>
</evidence>
<evidence type="ECO:0000256" key="4">
    <source>
        <dbReference type="PROSITE-ProRule" id="PRU00169"/>
    </source>
</evidence>
<dbReference type="InterPro" id="IPR018062">
    <property type="entry name" value="HTH_AraC-typ_CS"/>
</dbReference>
<feature type="domain" description="HTH araC/xylS-type" evidence="5">
    <location>
        <begin position="402"/>
        <end position="500"/>
    </location>
</feature>
<dbReference type="InterPro" id="IPR018060">
    <property type="entry name" value="HTH_AraC"/>
</dbReference>
<organism evidence="7 8">
    <name type="scientific">Cohnella silvisoli</name>
    <dbReference type="NCBI Taxonomy" id="2873699"/>
    <lineage>
        <taxon>Bacteria</taxon>
        <taxon>Bacillati</taxon>
        <taxon>Bacillota</taxon>
        <taxon>Bacilli</taxon>
        <taxon>Bacillales</taxon>
        <taxon>Paenibacillaceae</taxon>
        <taxon>Cohnella</taxon>
    </lineage>
</organism>
<dbReference type="PROSITE" id="PS01124">
    <property type="entry name" value="HTH_ARAC_FAMILY_2"/>
    <property type="match status" value="1"/>
</dbReference>
<dbReference type="PROSITE" id="PS50110">
    <property type="entry name" value="RESPONSE_REGULATORY"/>
    <property type="match status" value="1"/>
</dbReference>
<keyword evidence="1" id="KW-0805">Transcription regulation</keyword>
<evidence type="ECO:0000259" key="6">
    <source>
        <dbReference type="PROSITE" id="PS50110"/>
    </source>
</evidence>
<evidence type="ECO:0000256" key="2">
    <source>
        <dbReference type="ARBA" id="ARBA00023125"/>
    </source>
</evidence>
<reference evidence="7 8" key="1">
    <citation type="journal article" date="2023" name="Genome Announc.">
        <title>Pan-Genome Analyses of the Genus Cohnella and Proposal of the Novel Species Cohnella silvisoli sp. nov., Isolated from Forest Soil.</title>
        <authorList>
            <person name="Wang C."/>
            <person name="Mao L."/>
            <person name="Bao G."/>
            <person name="Zhu H."/>
        </authorList>
    </citation>
    <scope>NUCLEOTIDE SEQUENCE [LARGE SCALE GENOMIC DNA]</scope>
    <source>
        <strain evidence="7 8">NL03-T5-1</strain>
    </source>
</reference>
<keyword evidence="3" id="KW-0804">Transcription</keyword>
<keyword evidence="4" id="KW-0597">Phosphoprotein</keyword>